<evidence type="ECO:0000313" key="2">
    <source>
        <dbReference type="Proteomes" id="UP001277761"/>
    </source>
</evidence>
<dbReference type="PANTHER" id="PTHR39624:SF2">
    <property type="entry name" value="OSMC-LIKE PROTEIN"/>
    <property type="match status" value="1"/>
</dbReference>
<dbReference type="InterPro" id="IPR003718">
    <property type="entry name" value="OsmC/Ohr_fam"/>
</dbReference>
<dbReference type="SUPFAM" id="SSF82784">
    <property type="entry name" value="OsmC-like"/>
    <property type="match status" value="1"/>
</dbReference>
<dbReference type="EMBL" id="JAXAVX010000001">
    <property type="protein sequence ID" value="MDX8150870.1"/>
    <property type="molecule type" value="Genomic_DNA"/>
</dbReference>
<dbReference type="Proteomes" id="UP001277761">
    <property type="component" value="Unassembled WGS sequence"/>
</dbReference>
<dbReference type="InterPro" id="IPR036102">
    <property type="entry name" value="OsmC/Ohrsf"/>
</dbReference>
<protein>
    <submittedName>
        <fullName evidence="1">OsmC family protein</fullName>
    </submittedName>
</protein>
<dbReference type="PANTHER" id="PTHR39624">
    <property type="entry name" value="PROTEIN INVOLVED IN RIMO-MEDIATED BETA-METHYLTHIOLATION OF RIBOSOMAL PROTEIN S12 YCAO"/>
    <property type="match status" value="1"/>
</dbReference>
<sequence>MKVAARAVREDQFRHAVRMRTHTVVVDEPSELGGHDDGPTPQELLIGSLASCTAITLQMYAERKGWDIGDLEVECRYQPAPERGCPTRIELVLHAGEGIDDEQLEKLRVIATKCPVHRILDGEVMFDERVERVARVA</sequence>
<organism evidence="1 2">
    <name type="scientific">Patulibacter brassicae</name>
    <dbReference type="NCBI Taxonomy" id="1705717"/>
    <lineage>
        <taxon>Bacteria</taxon>
        <taxon>Bacillati</taxon>
        <taxon>Actinomycetota</taxon>
        <taxon>Thermoleophilia</taxon>
        <taxon>Solirubrobacterales</taxon>
        <taxon>Patulibacteraceae</taxon>
        <taxon>Patulibacter</taxon>
    </lineage>
</organism>
<dbReference type="Gene3D" id="3.30.300.20">
    <property type="match status" value="1"/>
</dbReference>
<comment type="caution">
    <text evidence="1">The sequence shown here is derived from an EMBL/GenBank/DDBJ whole genome shotgun (WGS) entry which is preliminary data.</text>
</comment>
<dbReference type="Pfam" id="PF02566">
    <property type="entry name" value="OsmC"/>
    <property type="match status" value="1"/>
</dbReference>
<reference evidence="1 2" key="1">
    <citation type="submission" date="2023-11" db="EMBL/GenBank/DDBJ databases">
        <authorList>
            <person name="Xu M."/>
            <person name="Jiang T."/>
        </authorList>
    </citation>
    <scope>NUCLEOTIDE SEQUENCE [LARGE SCALE GENOMIC DNA]</scope>
    <source>
        <strain evidence="1 2">SD</strain>
    </source>
</reference>
<evidence type="ECO:0000313" key="1">
    <source>
        <dbReference type="EMBL" id="MDX8150870.1"/>
    </source>
</evidence>
<accession>A0ABU4VHG5</accession>
<keyword evidence="2" id="KW-1185">Reference proteome</keyword>
<name>A0ABU4VHG5_9ACTN</name>
<dbReference type="RefSeq" id="WP_319953012.1">
    <property type="nucleotide sequence ID" value="NZ_JAXAVX010000001.1"/>
</dbReference>
<dbReference type="InterPro" id="IPR015946">
    <property type="entry name" value="KH_dom-like_a/b"/>
</dbReference>
<proteinExistence type="predicted"/>
<gene>
    <name evidence="1" type="ORF">SK069_04635</name>
</gene>